<accession>A0A6P1ZBA8</accession>
<dbReference type="SUPFAM" id="SSF50494">
    <property type="entry name" value="Trypsin-like serine proteases"/>
    <property type="match status" value="1"/>
</dbReference>
<proteinExistence type="predicted"/>
<dbReference type="Pfam" id="PF13365">
    <property type="entry name" value="Trypsin_2"/>
    <property type="match status" value="1"/>
</dbReference>
<protein>
    <submittedName>
        <fullName evidence="3">Peptidase</fullName>
    </submittedName>
</protein>
<evidence type="ECO:0000313" key="4">
    <source>
        <dbReference type="Proteomes" id="UP000434052"/>
    </source>
</evidence>
<dbReference type="Proteomes" id="UP000434052">
    <property type="component" value="Unassembled WGS sequence"/>
</dbReference>
<dbReference type="PRINTS" id="PR00834">
    <property type="entry name" value="PROTEASES2C"/>
</dbReference>
<reference evidence="3 4" key="1">
    <citation type="submission" date="2018-06" db="EMBL/GenBank/DDBJ databases">
        <title>Complete genome of Desulfovibrio marinus P48SEP.</title>
        <authorList>
            <person name="Crispim J.S."/>
            <person name="Vidigal P.M.P."/>
            <person name="Silva L.C.F."/>
            <person name="Araujo L.C."/>
            <person name="Laguardia C.N."/>
            <person name="Dias R.S."/>
            <person name="Sousa M.P."/>
            <person name="Paula S.O."/>
            <person name="Silva C."/>
        </authorList>
    </citation>
    <scope>NUCLEOTIDE SEQUENCE [LARGE SCALE GENOMIC DNA]</scope>
    <source>
        <strain evidence="3 4">P48SEP</strain>
    </source>
</reference>
<keyword evidence="2" id="KW-0378">Hydrolase</keyword>
<comment type="caution">
    <text evidence="3">The sequence shown here is derived from an EMBL/GenBank/DDBJ whole genome shotgun (WGS) entry which is preliminary data.</text>
</comment>
<dbReference type="PANTHER" id="PTHR43343:SF3">
    <property type="entry name" value="PROTEASE DO-LIKE 8, CHLOROPLASTIC"/>
    <property type="match status" value="1"/>
</dbReference>
<feature type="non-terminal residue" evidence="3">
    <location>
        <position position="200"/>
    </location>
</feature>
<dbReference type="Gene3D" id="2.40.10.120">
    <property type="match status" value="1"/>
</dbReference>
<evidence type="ECO:0000313" key="3">
    <source>
        <dbReference type="EMBL" id="TVM28186.1"/>
    </source>
</evidence>
<dbReference type="InterPro" id="IPR001940">
    <property type="entry name" value="Peptidase_S1C"/>
</dbReference>
<name>A0A6P1ZBA8_9BACT</name>
<keyword evidence="1" id="KW-0645">Protease</keyword>
<dbReference type="EMBL" id="QMIF01000133">
    <property type="protein sequence ID" value="TVM28186.1"/>
    <property type="molecule type" value="Genomic_DNA"/>
</dbReference>
<dbReference type="OrthoDB" id="9758917at2"/>
<dbReference type="GO" id="GO:0004252">
    <property type="term" value="F:serine-type endopeptidase activity"/>
    <property type="evidence" value="ECO:0007669"/>
    <property type="project" value="InterPro"/>
</dbReference>
<dbReference type="GO" id="GO:0006508">
    <property type="term" value="P:proteolysis"/>
    <property type="evidence" value="ECO:0007669"/>
    <property type="project" value="UniProtKB-KW"/>
</dbReference>
<dbReference type="PANTHER" id="PTHR43343">
    <property type="entry name" value="PEPTIDASE S12"/>
    <property type="match status" value="1"/>
</dbReference>
<dbReference type="RefSeq" id="WP_144307560.1">
    <property type="nucleotide sequence ID" value="NZ_QMIF01000133.1"/>
</dbReference>
<feature type="non-terminal residue" evidence="3">
    <location>
        <position position="1"/>
    </location>
</feature>
<evidence type="ECO:0000256" key="1">
    <source>
        <dbReference type="ARBA" id="ARBA00022670"/>
    </source>
</evidence>
<dbReference type="InterPro" id="IPR051201">
    <property type="entry name" value="Chloro_Bact_Ser_Proteases"/>
</dbReference>
<gene>
    <name evidence="3" type="ORF">DQK91_22390</name>
</gene>
<evidence type="ECO:0000256" key="2">
    <source>
        <dbReference type="ARBA" id="ARBA00022801"/>
    </source>
</evidence>
<dbReference type="InterPro" id="IPR009003">
    <property type="entry name" value="Peptidase_S1_PA"/>
</dbReference>
<sequence length="200" mass="21585">CHDRDGRFDDFFDQFERFFGARFRGGARQERSLGSGFIISPEGFIATNNHVVEGGDEVKVNLQFKGKEESYDATVVGRDQETDLAVLKIDTEHELPTLQWGDSDIMKIGQWVVAIGNPFGLDHSVTAGIISAKGRVIGSGPFDDFIQTDASINPGNSGGPLLNMQGEVIGINSAIVASGQGIGFAIPSNMARRVIAQIRT</sequence>
<dbReference type="AlphaFoldDB" id="A0A6P1ZBA8"/>
<organism evidence="3 4">
    <name type="scientific">Oceanidesulfovibrio marinus</name>
    <dbReference type="NCBI Taxonomy" id="370038"/>
    <lineage>
        <taxon>Bacteria</taxon>
        <taxon>Pseudomonadati</taxon>
        <taxon>Thermodesulfobacteriota</taxon>
        <taxon>Desulfovibrionia</taxon>
        <taxon>Desulfovibrionales</taxon>
        <taxon>Desulfovibrionaceae</taxon>
        <taxon>Oceanidesulfovibrio</taxon>
    </lineage>
</organism>